<evidence type="ECO:0000256" key="3">
    <source>
        <dbReference type="ARBA" id="ARBA00012219"/>
    </source>
</evidence>
<evidence type="ECO:0000256" key="7">
    <source>
        <dbReference type="ARBA" id="ARBA00022840"/>
    </source>
</evidence>
<dbReference type="GO" id="GO:0005524">
    <property type="term" value="F:ATP binding"/>
    <property type="evidence" value="ECO:0007669"/>
    <property type="project" value="UniProtKB-KW"/>
</dbReference>
<keyword evidence="4" id="KW-0436">Ligase</keyword>
<dbReference type="UniPathway" id="UPA00028">
    <property type="reaction ID" value="UER00005"/>
</dbReference>
<evidence type="ECO:0000256" key="4">
    <source>
        <dbReference type="ARBA" id="ARBA00022598"/>
    </source>
</evidence>
<evidence type="ECO:0000256" key="8">
    <source>
        <dbReference type="ARBA" id="ARBA00048258"/>
    </source>
</evidence>
<sequence length="299" mass="31343">MTKSIVNAIRTVPDLREHLAARRADGSSVGFVPTMGALHAGHCALIEAAAASHGEVVVSIFVNPTQFEDAADLERYPRTEQADIEMAIAAGASVCFIPTVDEIYPRGAATTVSVSGGLSNRLEGAERGSSHFDGVATVVTVLLNICQPDAAYFGEKDAQQLLVVRRFVTDLQIPTKIVAVPTVRSADGLALSSRNQRLSDQETVQALAIARALAAAAEAISDGTAGSPEEAETTGRAILDDAGIACEYFEVTSPDTLARAERLDGELLISCAARVGDVRLIDNTTVVANPTREAATARS</sequence>
<comment type="catalytic activity">
    <reaction evidence="8">
        <text>(R)-pantoate + beta-alanine + ATP = (R)-pantothenate + AMP + diphosphate + H(+)</text>
        <dbReference type="Rhea" id="RHEA:10912"/>
        <dbReference type="ChEBI" id="CHEBI:15378"/>
        <dbReference type="ChEBI" id="CHEBI:15980"/>
        <dbReference type="ChEBI" id="CHEBI:29032"/>
        <dbReference type="ChEBI" id="CHEBI:30616"/>
        <dbReference type="ChEBI" id="CHEBI:33019"/>
        <dbReference type="ChEBI" id="CHEBI:57966"/>
        <dbReference type="ChEBI" id="CHEBI:456215"/>
        <dbReference type="EC" id="6.3.2.1"/>
    </reaction>
</comment>
<keyword evidence="6" id="KW-0547">Nucleotide-binding</keyword>
<comment type="similarity">
    <text evidence="2">Belongs to the pantothenate synthetase family.</text>
</comment>
<evidence type="ECO:0000313" key="9">
    <source>
        <dbReference type="EMBL" id="CAB4346026.1"/>
    </source>
</evidence>
<dbReference type="NCBIfam" id="TIGR00018">
    <property type="entry name" value="panC"/>
    <property type="match status" value="1"/>
</dbReference>
<dbReference type="InterPro" id="IPR042176">
    <property type="entry name" value="Pantoate_ligase_C"/>
</dbReference>
<dbReference type="GO" id="GO:0015940">
    <property type="term" value="P:pantothenate biosynthetic process"/>
    <property type="evidence" value="ECO:0007669"/>
    <property type="project" value="UniProtKB-UniPathway"/>
</dbReference>
<dbReference type="AlphaFoldDB" id="A0A6J5ZXN6"/>
<dbReference type="GO" id="GO:0005829">
    <property type="term" value="C:cytosol"/>
    <property type="evidence" value="ECO:0007669"/>
    <property type="project" value="TreeGrafter"/>
</dbReference>
<protein>
    <recommendedName>
        <fullName evidence="3">pantoate--beta-alanine ligase (AMP-forming)</fullName>
        <ecNumber evidence="3">6.3.2.1</ecNumber>
    </recommendedName>
</protein>
<evidence type="ECO:0000256" key="2">
    <source>
        <dbReference type="ARBA" id="ARBA00009256"/>
    </source>
</evidence>
<dbReference type="Gene3D" id="3.30.1300.10">
    <property type="entry name" value="Pantoate-beta-alanine ligase, C-terminal domain"/>
    <property type="match status" value="1"/>
</dbReference>
<dbReference type="InterPro" id="IPR014729">
    <property type="entry name" value="Rossmann-like_a/b/a_fold"/>
</dbReference>
<dbReference type="GO" id="GO:0004592">
    <property type="term" value="F:pantoate-beta-alanine ligase activity"/>
    <property type="evidence" value="ECO:0007669"/>
    <property type="project" value="UniProtKB-EC"/>
</dbReference>
<dbReference type="SUPFAM" id="SSF52374">
    <property type="entry name" value="Nucleotidylyl transferase"/>
    <property type="match status" value="1"/>
</dbReference>
<evidence type="ECO:0000256" key="6">
    <source>
        <dbReference type="ARBA" id="ARBA00022741"/>
    </source>
</evidence>
<dbReference type="EC" id="6.3.2.1" evidence="3"/>
<dbReference type="CDD" id="cd00560">
    <property type="entry name" value="PanC"/>
    <property type="match status" value="1"/>
</dbReference>
<dbReference type="Gene3D" id="3.40.50.620">
    <property type="entry name" value="HUPs"/>
    <property type="match status" value="1"/>
</dbReference>
<proteinExistence type="inferred from homology"/>
<comment type="pathway">
    <text evidence="1">Cofactor biosynthesis; (R)-pantothenate biosynthesis; (R)-pantothenate from (R)-pantoate and beta-alanine: step 1/1.</text>
</comment>
<gene>
    <name evidence="9" type="ORF">UFOPK3547_01225</name>
</gene>
<dbReference type="PANTHER" id="PTHR21299:SF1">
    <property type="entry name" value="PANTOATE--BETA-ALANINE LIGASE"/>
    <property type="match status" value="1"/>
</dbReference>
<name>A0A6J5ZXN6_9ZZZZ</name>
<reference evidence="9" key="1">
    <citation type="submission" date="2020-05" db="EMBL/GenBank/DDBJ databases">
        <authorList>
            <person name="Chiriac C."/>
            <person name="Salcher M."/>
            <person name="Ghai R."/>
            <person name="Kavagutti S V."/>
        </authorList>
    </citation>
    <scope>NUCLEOTIDE SEQUENCE</scope>
</reference>
<keyword evidence="5" id="KW-0566">Pantothenate biosynthesis</keyword>
<organism evidence="9">
    <name type="scientific">freshwater metagenome</name>
    <dbReference type="NCBI Taxonomy" id="449393"/>
    <lineage>
        <taxon>unclassified sequences</taxon>
        <taxon>metagenomes</taxon>
        <taxon>ecological metagenomes</taxon>
    </lineage>
</organism>
<dbReference type="Pfam" id="PF02569">
    <property type="entry name" value="Pantoate_ligase"/>
    <property type="match status" value="1"/>
</dbReference>
<dbReference type="InterPro" id="IPR003721">
    <property type="entry name" value="Pantoate_ligase"/>
</dbReference>
<dbReference type="HAMAP" id="MF_00158">
    <property type="entry name" value="PanC"/>
    <property type="match status" value="1"/>
</dbReference>
<keyword evidence="7" id="KW-0067">ATP-binding</keyword>
<dbReference type="EMBL" id="CAESAN010000108">
    <property type="protein sequence ID" value="CAB4346026.1"/>
    <property type="molecule type" value="Genomic_DNA"/>
</dbReference>
<accession>A0A6J5ZXN6</accession>
<evidence type="ECO:0000256" key="1">
    <source>
        <dbReference type="ARBA" id="ARBA00004990"/>
    </source>
</evidence>
<dbReference type="PANTHER" id="PTHR21299">
    <property type="entry name" value="CYTIDYLATE KINASE/PANTOATE-BETA-ALANINE LIGASE"/>
    <property type="match status" value="1"/>
</dbReference>
<evidence type="ECO:0000256" key="5">
    <source>
        <dbReference type="ARBA" id="ARBA00022655"/>
    </source>
</evidence>